<reference evidence="2" key="1">
    <citation type="submission" date="2022-11" db="UniProtKB">
        <authorList>
            <consortium name="WormBaseParasite"/>
        </authorList>
    </citation>
    <scope>IDENTIFICATION</scope>
</reference>
<evidence type="ECO:0000313" key="2">
    <source>
        <dbReference type="WBParaSite" id="JU765_v2.g20574.t1"/>
    </source>
</evidence>
<evidence type="ECO:0000313" key="1">
    <source>
        <dbReference type="Proteomes" id="UP000887576"/>
    </source>
</evidence>
<name>A0AC34QZ20_9BILA</name>
<sequence length="182" mass="21103">MNALNAKLDGKELRIEHSGISNSSSLSSFSPQAVSTPNLTPDHKVDRKTKMMYLTDDGRKQVLQRKASFDFRRCVNRGNRSVLPSSYEIPFLVTFLAQLSRRYSDSKFVQWMRFHRHSSRLAGILSHVFLAPPPPRYVPVYSKTIVPRLPQLNLRFMASYYFVFSFLFVILFLLGSLYRIVY</sequence>
<dbReference type="Proteomes" id="UP000887576">
    <property type="component" value="Unplaced"/>
</dbReference>
<protein>
    <submittedName>
        <fullName evidence="2">Uncharacterized protein</fullName>
    </submittedName>
</protein>
<proteinExistence type="predicted"/>
<accession>A0AC34QZ20</accession>
<dbReference type="WBParaSite" id="JU765_v2.g20574.t1">
    <property type="protein sequence ID" value="JU765_v2.g20574.t1"/>
    <property type="gene ID" value="JU765_v2.g20574"/>
</dbReference>
<organism evidence="1 2">
    <name type="scientific">Panagrolaimus sp. JU765</name>
    <dbReference type="NCBI Taxonomy" id="591449"/>
    <lineage>
        <taxon>Eukaryota</taxon>
        <taxon>Metazoa</taxon>
        <taxon>Ecdysozoa</taxon>
        <taxon>Nematoda</taxon>
        <taxon>Chromadorea</taxon>
        <taxon>Rhabditida</taxon>
        <taxon>Tylenchina</taxon>
        <taxon>Panagrolaimomorpha</taxon>
        <taxon>Panagrolaimoidea</taxon>
        <taxon>Panagrolaimidae</taxon>
        <taxon>Panagrolaimus</taxon>
    </lineage>
</organism>